<dbReference type="PROSITE" id="PS50181">
    <property type="entry name" value="FBOX"/>
    <property type="match status" value="1"/>
</dbReference>
<feature type="domain" description="F-box" evidence="1">
    <location>
        <begin position="1"/>
        <end position="52"/>
    </location>
</feature>
<organism evidence="2 3">
    <name type="scientific">Hortaea werneckii</name>
    <name type="common">Black yeast</name>
    <name type="synonym">Cladosporium werneckii</name>
    <dbReference type="NCBI Taxonomy" id="91943"/>
    <lineage>
        <taxon>Eukaryota</taxon>
        <taxon>Fungi</taxon>
        <taxon>Dikarya</taxon>
        <taxon>Ascomycota</taxon>
        <taxon>Pezizomycotina</taxon>
        <taxon>Dothideomycetes</taxon>
        <taxon>Dothideomycetidae</taxon>
        <taxon>Mycosphaerellales</taxon>
        <taxon>Teratosphaeriaceae</taxon>
        <taxon>Hortaea</taxon>
    </lineage>
</organism>
<reference evidence="2 3" key="1">
    <citation type="journal article" date="2018" name="BMC Genomics">
        <title>Genomic evidence for intraspecific hybridization in a clonal and extremely halotolerant yeast.</title>
        <authorList>
            <person name="Gostincar C."/>
            <person name="Stajich J.E."/>
            <person name="Zupancic J."/>
            <person name="Zalar P."/>
            <person name="Gunde-Cimerman N."/>
        </authorList>
    </citation>
    <scope>NUCLEOTIDE SEQUENCE [LARGE SCALE GENOMIC DNA]</scope>
    <source>
        <strain evidence="2 3">EXF-6654</strain>
    </source>
</reference>
<dbReference type="Proteomes" id="UP000282582">
    <property type="component" value="Unassembled WGS sequence"/>
</dbReference>
<evidence type="ECO:0000313" key="2">
    <source>
        <dbReference type="EMBL" id="RMX90638.1"/>
    </source>
</evidence>
<name>A0A3M6XJA8_HORWE</name>
<protein>
    <recommendedName>
        <fullName evidence="1">F-box domain-containing protein</fullName>
    </recommendedName>
</protein>
<dbReference type="EMBL" id="QWIK01002147">
    <property type="protein sequence ID" value="RMX90638.1"/>
    <property type="molecule type" value="Genomic_DNA"/>
</dbReference>
<evidence type="ECO:0000259" key="1">
    <source>
        <dbReference type="PROSITE" id="PS50181"/>
    </source>
</evidence>
<gene>
    <name evidence="2" type="ORF">D0868_14462</name>
</gene>
<dbReference type="VEuPathDB" id="FungiDB:BTJ68_02002"/>
<dbReference type="InterPro" id="IPR001810">
    <property type="entry name" value="F-box_dom"/>
</dbReference>
<dbReference type="AlphaFoldDB" id="A0A3M6XJA8"/>
<sequence length="452" mass="50125">MLELPPEMHLRIAESLPQADLFNFRLSCKTLSSPGHSVLFSPQKASRLYIHATTIQQFIDICHDDALMTKVTTVMVLGDFMVDLHPSRGSRHSCRYPWSYLEAIDSTAASSSEKEPFRDAYKQVIAATNNLINLQKIVYKPDAELPGLDSTSDVDIANRARDCFFKAAKDAERPLEWSDTEFILGLALNVPKITHIDAQCGAFHCSGDTKSFDLLMPEGKSTTVRKGQKSNGKDWVKRQIFEQLNLQLRSITYEAIDHGSLPFGRIFLGPALLQRCSSIRNVQMIICDTSTDSGKIPSCMRACRGLKNLCSFIVRLRKADPTLDTISSADCYVDDDDPSTRAAALKCASTLKSFLLQHAKTLETCVIDSIVSTSEDQLNVFAGGLKGFSTTGKNAQMCFRTYTCEPSAAIEDGLRALRIVMETEWSISLKRARASNEPRLAKIDTITLDETA</sequence>
<evidence type="ECO:0000313" key="3">
    <source>
        <dbReference type="Proteomes" id="UP000282582"/>
    </source>
</evidence>
<accession>A0A3M6XJA8</accession>
<proteinExistence type="predicted"/>
<comment type="caution">
    <text evidence="2">The sequence shown here is derived from an EMBL/GenBank/DDBJ whole genome shotgun (WGS) entry which is preliminary data.</text>
</comment>